<evidence type="ECO:0000256" key="5">
    <source>
        <dbReference type="ARBA" id="ARBA00022829"/>
    </source>
</evidence>
<dbReference type="InterPro" id="IPR011010">
    <property type="entry name" value="DNA_brk_join_enz"/>
</dbReference>
<dbReference type="Gene3D" id="1.10.443.10">
    <property type="entry name" value="Intergrase catalytic core"/>
    <property type="match status" value="1"/>
</dbReference>
<dbReference type="NCBIfam" id="NF040815">
    <property type="entry name" value="recomb_XerA_Arch"/>
    <property type="match status" value="1"/>
</dbReference>
<dbReference type="GO" id="GO:0006310">
    <property type="term" value="P:DNA recombination"/>
    <property type="evidence" value="ECO:0007669"/>
    <property type="project" value="UniProtKB-KW"/>
</dbReference>
<keyword evidence="8" id="KW-0233">DNA recombination</keyword>
<keyword evidence="4" id="KW-0132">Cell division</keyword>
<gene>
    <name evidence="12" type="ORF">METZ01_LOCUS63797</name>
</gene>
<proteinExistence type="inferred from homology"/>
<dbReference type="NCBIfam" id="TIGR02224">
    <property type="entry name" value="recomb_XerC"/>
    <property type="match status" value="1"/>
</dbReference>
<evidence type="ECO:0000259" key="11">
    <source>
        <dbReference type="PROSITE" id="PS51900"/>
    </source>
</evidence>
<dbReference type="GO" id="GO:0005737">
    <property type="term" value="C:cytoplasm"/>
    <property type="evidence" value="ECO:0007669"/>
    <property type="project" value="UniProtKB-SubCell"/>
</dbReference>
<evidence type="ECO:0000256" key="8">
    <source>
        <dbReference type="ARBA" id="ARBA00023172"/>
    </source>
</evidence>
<dbReference type="GO" id="GO:0003677">
    <property type="term" value="F:DNA binding"/>
    <property type="evidence" value="ECO:0007669"/>
    <property type="project" value="UniProtKB-KW"/>
</dbReference>
<dbReference type="PANTHER" id="PTHR30349">
    <property type="entry name" value="PHAGE INTEGRASE-RELATED"/>
    <property type="match status" value="1"/>
</dbReference>
<dbReference type="CDD" id="cd00798">
    <property type="entry name" value="INT_XerDC_C"/>
    <property type="match status" value="1"/>
</dbReference>
<organism evidence="12">
    <name type="scientific">marine metagenome</name>
    <dbReference type="NCBI Taxonomy" id="408172"/>
    <lineage>
        <taxon>unclassified sequences</taxon>
        <taxon>metagenomes</taxon>
        <taxon>ecological metagenomes</taxon>
    </lineage>
</organism>
<evidence type="ECO:0000313" key="12">
    <source>
        <dbReference type="EMBL" id="SVA10943.1"/>
    </source>
</evidence>
<reference evidence="12" key="1">
    <citation type="submission" date="2018-05" db="EMBL/GenBank/DDBJ databases">
        <authorList>
            <person name="Lanie J.A."/>
            <person name="Ng W.-L."/>
            <person name="Kazmierczak K.M."/>
            <person name="Andrzejewski T.M."/>
            <person name="Davidsen T.M."/>
            <person name="Wayne K.J."/>
            <person name="Tettelin H."/>
            <person name="Glass J.I."/>
            <person name="Rusch D."/>
            <person name="Podicherti R."/>
            <person name="Tsui H.-C.T."/>
            <person name="Winkler M.E."/>
        </authorList>
    </citation>
    <scope>NUCLEOTIDE SEQUENCE</scope>
</reference>
<dbReference type="GO" id="GO:0007059">
    <property type="term" value="P:chromosome segregation"/>
    <property type="evidence" value="ECO:0007669"/>
    <property type="project" value="UniProtKB-KW"/>
</dbReference>
<dbReference type="HAMAP" id="MF_01808">
    <property type="entry name" value="Recomb_XerC_XerD"/>
    <property type="match status" value="1"/>
</dbReference>
<dbReference type="InterPro" id="IPR011931">
    <property type="entry name" value="Recomb_XerC"/>
</dbReference>
<evidence type="ECO:0000256" key="4">
    <source>
        <dbReference type="ARBA" id="ARBA00022618"/>
    </source>
</evidence>
<dbReference type="AlphaFoldDB" id="A0A381TAS7"/>
<dbReference type="Pfam" id="PF00589">
    <property type="entry name" value="Phage_integrase"/>
    <property type="match status" value="1"/>
</dbReference>
<dbReference type="InterPro" id="IPR013762">
    <property type="entry name" value="Integrase-like_cat_sf"/>
</dbReference>
<feature type="domain" description="Core-binding (CB)" evidence="11">
    <location>
        <begin position="3"/>
        <end position="86"/>
    </location>
</feature>
<dbReference type="GO" id="GO:0051301">
    <property type="term" value="P:cell division"/>
    <property type="evidence" value="ECO:0007669"/>
    <property type="project" value="UniProtKB-KW"/>
</dbReference>
<keyword evidence="6" id="KW-0229">DNA integration</keyword>
<dbReference type="NCBIfam" id="NF001399">
    <property type="entry name" value="PRK00283.1"/>
    <property type="match status" value="1"/>
</dbReference>
<dbReference type="Pfam" id="PF02899">
    <property type="entry name" value="Phage_int_SAM_1"/>
    <property type="match status" value="1"/>
</dbReference>
<evidence type="ECO:0000259" key="10">
    <source>
        <dbReference type="PROSITE" id="PS51898"/>
    </source>
</evidence>
<dbReference type="Gene3D" id="1.10.150.130">
    <property type="match status" value="1"/>
</dbReference>
<comment type="similarity">
    <text evidence="2">Belongs to the 'phage' integrase family. XerC subfamily.</text>
</comment>
<dbReference type="InterPro" id="IPR050090">
    <property type="entry name" value="Tyrosine_recombinase_XerCD"/>
</dbReference>
<dbReference type="PROSITE" id="PS51900">
    <property type="entry name" value="CB"/>
    <property type="match status" value="1"/>
</dbReference>
<dbReference type="PROSITE" id="PS51898">
    <property type="entry name" value="TYR_RECOMBINASE"/>
    <property type="match status" value="1"/>
</dbReference>
<dbReference type="EMBL" id="UINC01003994">
    <property type="protein sequence ID" value="SVA10943.1"/>
    <property type="molecule type" value="Genomic_DNA"/>
</dbReference>
<dbReference type="GO" id="GO:0015074">
    <property type="term" value="P:DNA integration"/>
    <property type="evidence" value="ECO:0007669"/>
    <property type="project" value="UniProtKB-KW"/>
</dbReference>
<evidence type="ECO:0000256" key="9">
    <source>
        <dbReference type="ARBA" id="ARBA00023306"/>
    </source>
</evidence>
<protein>
    <recommendedName>
        <fullName evidence="13">Tyrosine recombinase XerC</fullName>
    </recommendedName>
</protein>
<evidence type="ECO:0000256" key="1">
    <source>
        <dbReference type="ARBA" id="ARBA00004496"/>
    </source>
</evidence>
<dbReference type="InterPro" id="IPR002104">
    <property type="entry name" value="Integrase_catalytic"/>
</dbReference>
<dbReference type="PANTHER" id="PTHR30349:SF81">
    <property type="entry name" value="TYROSINE RECOMBINASE XERC"/>
    <property type="match status" value="1"/>
</dbReference>
<dbReference type="InterPro" id="IPR023009">
    <property type="entry name" value="Tyrosine_recombinase_XerC/XerD"/>
</dbReference>
<comment type="subcellular location">
    <subcellularLocation>
        <location evidence="1">Cytoplasm</location>
    </subcellularLocation>
</comment>
<keyword evidence="3" id="KW-0963">Cytoplasm</keyword>
<name>A0A381TAS7_9ZZZZ</name>
<evidence type="ECO:0000256" key="3">
    <source>
        <dbReference type="ARBA" id="ARBA00022490"/>
    </source>
</evidence>
<evidence type="ECO:0000256" key="6">
    <source>
        <dbReference type="ARBA" id="ARBA00022908"/>
    </source>
</evidence>
<sequence length="299" mass="33216">MTSENSLLLEDYFRHLAVERRLSPHTLKAYSRDLKNFFLVSPTLSVDEITSADIKHHIARLNQRGLSPRSIKRALSCLNSFFVYLVRKDLLANNPATGVRAPRIAQKLPRALDTDQAAQLLVGSVTTPIEKRDRALLELFYGSGIRLAELVGLDIQDLDLANGNARVLGKGRKTRIVPLGSHTVAALQAWISTRSDQQPEDPVFVGRGGQRISPRTVQLRVKRAGMKALGVDSIHPHLLRHSFASHLLESSGDLRAVQELLGHSDISTTQIYTHLDFQHLAKVYDVSHPRARGKKEGGK</sequence>
<dbReference type="InterPro" id="IPR044068">
    <property type="entry name" value="CB"/>
</dbReference>
<evidence type="ECO:0008006" key="13">
    <source>
        <dbReference type="Google" id="ProtNLM"/>
    </source>
</evidence>
<accession>A0A381TAS7</accession>
<feature type="domain" description="Tyr recombinase" evidence="10">
    <location>
        <begin position="107"/>
        <end position="285"/>
    </location>
</feature>
<evidence type="ECO:0000256" key="2">
    <source>
        <dbReference type="ARBA" id="ARBA00006657"/>
    </source>
</evidence>
<dbReference type="InterPro" id="IPR004107">
    <property type="entry name" value="Integrase_SAM-like_N"/>
</dbReference>
<keyword evidence="7" id="KW-0238">DNA-binding</keyword>
<dbReference type="SUPFAM" id="SSF56349">
    <property type="entry name" value="DNA breaking-rejoining enzymes"/>
    <property type="match status" value="1"/>
</dbReference>
<dbReference type="InterPro" id="IPR010998">
    <property type="entry name" value="Integrase_recombinase_N"/>
</dbReference>
<evidence type="ECO:0000256" key="7">
    <source>
        <dbReference type="ARBA" id="ARBA00023125"/>
    </source>
</evidence>
<keyword evidence="5" id="KW-0159">Chromosome partition</keyword>
<keyword evidence="9" id="KW-0131">Cell cycle</keyword>